<reference evidence="1 2" key="1">
    <citation type="submission" date="2016-10" db="EMBL/GenBank/DDBJ databases">
        <authorList>
            <person name="de Groot N.N."/>
        </authorList>
    </citation>
    <scope>NUCLEOTIDE SEQUENCE [LARGE SCALE GENOMIC DNA]</scope>
    <source>
        <strain evidence="1 2">IBRC-M 10780</strain>
    </source>
</reference>
<keyword evidence="2" id="KW-1185">Reference proteome</keyword>
<dbReference type="OrthoDB" id="2974020at2"/>
<accession>A0A1I0EB46</accession>
<organism evidence="1 2">
    <name type="scientific">Oceanobacillus limi</name>
    <dbReference type="NCBI Taxonomy" id="930131"/>
    <lineage>
        <taxon>Bacteria</taxon>
        <taxon>Bacillati</taxon>
        <taxon>Bacillota</taxon>
        <taxon>Bacilli</taxon>
        <taxon>Bacillales</taxon>
        <taxon>Bacillaceae</taxon>
        <taxon>Oceanobacillus</taxon>
    </lineage>
</organism>
<protein>
    <submittedName>
        <fullName evidence="1">Uncharacterized protein</fullName>
    </submittedName>
</protein>
<name>A0A1I0EB46_9BACI</name>
<sequence length="181" mass="21344">MNEIIRRHSEGLPVNYSAIRVQDDALRRRCTALFGGYSKAVEACGFNYDDFRTDTAMASYYGIILEDLVKDIFAELRIEFGEKPPGNLRPDIIMRYKRWVDVKLSEWTIDNRDCPTVEKYLPHCRSLTIVYLRGRQGGRMYDDKVRLINVKEYVKQLPKHIRSYYYSKLDEIETMLNEINV</sequence>
<dbReference type="Proteomes" id="UP000198618">
    <property type="component" value="Unassembled WGS sequence"/>
</dbReference>
<dbReference type="EMBL" id="FOHE01000011">
    <property type="protein sequence ID" value="SET41966.1"/>
    <property type="molecule type" value="Genomic_DNA"/>
</dbReference>
<dbReference type="RefSeq" id="WP_090870283.1">
    <property type="nucleotide sequence ID" value="NZ_FOHE01000011.1"/>
</dbReference>
<proteinExistence type="predicted"/>
<dbReference type="AlphaFoldDB" id="A0A1I0EB46"/>
<evidence type="ECO:0000313" key="1">
    <source>
        <dbReference type="EMBL" id="SET41966.1"/>
    </source>
</evidence>
<gene>
    <name evidence="1" type="ORF">SAMN05216389_1112</name>
</gene>
<evidence type="ECO:0000313" key="2">
    <source>
        <dbReference type="Proteomes" id="UP000198618"/>
    </source>
</evidence>